<evidence type="ECO:0000313" key="2">
    <source>
        <dbReference type="EMBL" id="KZD09431.1"/>
    </source>
</evidence>
<name>A0A154W7E8_9PROT</name>
<dbReference type="SMART" id="SM00903">
    <property type="entry name" value="Flavin_Reduct"/>
    <property type="match status" value="1"/>
</dbReference>
<dbReference type="PANTHER" id="PTHR43812:SF2">
    <property type="entry name" value="FLAVIN REDUCTASE LIKE DOMAIN-CONTAINING PROTEIN"/>
    <property type="match status" value="1"/>
</dbReference>
<dbReference type="SUPFAM" id="SSF50475">
    <property type="entry name" value="FMN-binding split barrel"/>
    <property type="match status" value="1"/>
</dbReference>
<feature type="domain" description="Flavin reductase like" evidence="1">
    <location>
        <begin position="19"/>
        <end position="186"/>
    </location>
</feature>
<dbReference type="STRING" id="580166.AUP43_07370"/>
<evidence type="ECO:0000259" key="1">
    <source>
        <dbReference type="SMART" id="SM00903"/>
    </source>
</evidence>
<keyword evidence="3" id="KW-1185">Reference proteome</keyword>
<organism evidence="2 3">
    <name type="scientific">Oceanibaculum pacificum</name>
    <dbReference type="NCBI Taxonomy" id="580166"/>
    <lineage>
        <taxon>Bacteria</taxon>
        <taxon>Pseudomonadati</taxon>
        <taxon>Pseudomonadota</taxon>
        <taxon>Alphaproteobacteria</taxon>
        <taxon>Rhodospirillales</taxon>
        <taxon>Oceanibaculaceae</taxon>
        <taxon>Oceanibaculum</taxon>
    </lineage>
</organism>
<protein>
    <submittedName>
        <fullName evidence="2">Flavin reductase</fullName>
    </submittedName>
</protein>
<dbReference type="Pfam" id="PF01613">
    <property type="entry name" value="Flavin_Reduct"/>
    <property type="match status" value="1"/>
</dbReference>
<dbReference type="EMBL" id="LPXN01000098">
    <property type="protein sequence ID" value="KZD09431.1"/>
    <property type="molecule type" value="Genomic_DNA"/>
</dbReference>
<proteinExistence type="predicted"/>
<dbReference type="GO" id="GO:0016646">
    <property type="term" value="F:oxidoreductase activity, acting on the CH-NH group of donors, NAD or NADP as acceptor"/>
    <property type="evidence" value="ECO:0007669"/>
    <property type="project" value="UniProtKB-ARBA"/>
</dbReference>
<dbReference type="RefSeq" id="WP_067554898.1">
    <property type="nucleotide sequence ID" value="NZ_LPXN01000098.1"/>
</dbReference>
<dbReference type="AlphaFoldDB" id="A0A154W7E8"/>
<evidence type="ECO:0000313" key="3">
    <source>
        <dbReference type="Proteomes" id="UP000076400"/>
    </source>
</evidence>
<reference evidence="2 3" key="1">
    <citation type="submission" date="2015-12" db="EMBL/GenBank/DDBJ databases">
        <title>Genome sequence of Oceanibaculum pacificum MCCC 1A02656.</title>
        <authorList>
            <person name="Lu L."/>
            <person name="Lai Q."/>
            <person name="Shao Z."/>
            <person name="Qian P."/>
        </authorList>
    </citation>
    <scope>NUCLEOTIDE SEQUENCE [LARGE SCALE GENOMIC DNA]</scope>
    <source>
        <strain evidence="2 3">MCCC 1A02656</strain>
    </source>
</reference>
<gene>
    <name evidence="2" type="ORF">AUP43_07370</name>
</gene>
<dbReference type="PANTHER" id="PTHR43812">
    <property type="entry name" value="BLR2425 PROTEIN"/>
    <property type="match status" value="1"/>
</dbReference>
<sequence length="205" mass="22991">MFYEPDKKNHGLPRDPFKSLVVPRPIGWISTLDEQGRPNLAPYSFFNAVASDPPCVMFAAGLRPKSPELKDSHRNAEKTGEFVVNLATYDLRLQMNQSSAPVEAGVNEFETSGLETLPSSFVKPPRVKGSPVHLECKYLQTVEMPSWEAGRGNYVIFGRVIGIHIDDTVITEDGFVDVTRFRPISRLGYMEYAVVNEVFSLDRPK</sequence>
<accession>A0A154W7E8</accession>
<dbReference type="OrthoDB" id="9783347at2"/>
<dbReference type="InterPro" id="IPR012349">
    <property type="entry name" value="Split_barrel_FMN-bd"/>
</dbReference>
<dbReference type="Proteomes" id="UP000076400">
    <property type="component" value="Unassembled WGS sequence"/>
</dbReference>
<dbReference type="GO" id="GO:0010181">
    <property type="term" value="F:FMN binding"/>
    <property type="evidence" value="ECO:0007669"/>
    <property type="project" value="InterPro"/>
</dbReference>
<dbReference type="Gene3D" id="2.30.110.10">
    <property type="entry name" value="Electron Transport, Fmn-binding Protein, Chain A"/>
    <property type="match status" value="1"/>
</dbReference>
<dbReference type="InterPro" id="IPR002563">
    <property type="entry name" value="Flavin_Rdtase-like_dom"/>
</dbReference>
<comment type="caution">
    <text evidence="2">The sequence shown here is derived from an EMBL/GenBank/DDBJ whole genome shotgun (WGS) entry which is preliminary data.</text>
</comment>